<accession>A0ABP0EI28</accession>
<name>A0ABP0EI28_9ASCO</name>
<protein>
    <recommendedName>
        <fullName evidence="6">LIM zinc-binding domain-containing protein</fullName>
    </recommendedName>
</protein>
<feature type="coiled-coil region" evidence="4">
    <location>
        <begin position="425"/>
        <end position="452"/>
    </location>
</feature>
<dbReference type="InterPro" id="IPR001781">
    <property type="entry name" value="Znf_LIM"/>
</dbReference>
<feature type="compositionally biased region" description="Low complexity" evidence="5">
    <location>
        <begin position="355"/>
        <end position="370"/>
    </location>
</feature>
<organism evidence="7 8">
    <name type="scientific">[Candida] anglica</name>
    <dbReference type="NCBI Taxonomy" id="148631"/>
    <lineage>
        <taxon>Eukaryota</taxon>
        <taxon>Fungi</taxon>
        <taxon>Dikarya</taxon>
        <taxon>Ascomycota</taxon>
        <taxon>Saccharomycotina</taxon>
        <taxon>Pichiomycetes</taxon>
        <taxon>Debaryomycetaceae</taxon>
        <taxon>Kurtzmaniella</taxon>
    </lineage>
</organism>
<dbReference type="CDD" id="cd08368">
    <property type="entry name" value="LIM"/>
    <property type="match status" value="1"/>
</dbReference>
<dbReference type="SMART" id="SM00132">
    <property type="entry name" value="LIM"/>
    <property type="match status" value="2"/>
</dbReference>
<feature type="compositionally biased region" description="Polar residues" evidence="5">
    <location>
        <begin position="220"/>
        <end position="232"/>
    </location>
</feature>
<feature type="region of interest" description="Disordered" evidence="5">
    <location>
        <begin position="244"/>
        <end position="370"/>
    </location>
</feature>
<feature type="region of interest" description="Disordered" evidence="5">
    <location>
        <begin position="1"/>
        <end position="29"/>
    </location>
</feature>
<sequence length="847" mass="94882">MSRLDSLPKYFRTEPSPNVLESAFPPFKTEHRYRGVYERAGFDVNLNGYAKNKSSPSDSTSSFKQRYPSPPKSNSVSPTSQQHSIHHQYPQQSSRRGQYSSTSSESSAERERQRSQTMRSHASSSQSSVPKSYNMDMKNGNNYYHTNNSNGSNIMNTYPNANNRSGSLTGSASVTGSGSQRSNGSNNSQGNRFNPANQNAYPETLQQEPEPELDRGSFDFSPQTNASKNFKNLSIKTSCRDDIDTKSLKLGGGEQNRMEYPSIDEQQYNGNVNTELRDISSTEAPTEAPTAAPAPYQPKSKYQPKSRYAPSKPNSTNQYYHGYNDDTSNPSFSAHDQQADQSVDSTFDSSNKTGLGLSLTPSQTQTTLSSIGTDELNQSQAPIAIDMDAAGVNYNAPIDPPYPVSRLNSVKGQGELERDDSFIRKKRLSSALDDFKRDIEDVKKNTPQLQQREAFSPEGQTEYQKFLSLGDSTGKQYPRHSQLSMVSSILSKGSLNDEDAEIEKELERQLQSLKTGEDSKLKEAAVVVPEAVPEIPTFNIQQEGEYVQDEEKKFHELDQQSDHRYSMEESTPPLSFIKGQEKEKEEEIPQQQEQIPIQHATSQPTFEVTAPQSPILDQSREIESPENQLHLDESPLAPLNVNHSVLHQSPGIEPLNPHTHNIGEELKEINFPVEIPSQPITTEEEIFPPGEGPCRSCHKPILPNSTGSNRAIFSKTGELSGQWHRACFLCSKEGCDVKFQKGIQCYELNDKPYCHGCYHELNGSLCGSCFQGIEGECIENELQQKWHLECLCCHQCQSGITEDYYLVNGKVFCEEDALDRIRQQQSSRSTSRADKIEKRRTRLLFLD</sequence>
<evidence type="ECO:0000313" key="7">
    <source>
        <dbReference type="EMBL" id="CAK7913536.1"/>
    </source>
</evidence>
<keyword evidence="1 3" id="KW-0479">Metal-binding</keyword>
<feature type="compositionally biased region" description="Low complexity" evidence="5">
    <location>
        <begin position="282"/>
        <end position="294"/>
    </location>
</feature>
<evidence type="ECO:0000256" key="1">
    <source>
        <dbReference type="ARBA" id="ARBA00022723"/>
    </source>
</evidence>
<keyword evidence="3" id="KW-0440">LIM domain</keyword>
<keyword evidence="8" id="KW-1185">Reference proteome</keyword>
<dbReference type="CDD" id="cd09397">
    <property type="entry name" value="LIM1_UF1"/>
    <property type="match status" value="1"/>
</dbReference>
<evidence type="ECO:0000256" key="4">
    <source>
        <dbReference type="SAM" id="Coils"/>
    </source>
</evidence>
<feature type="compositionally biased region" description="Polar residues" evidence="5">
    <location>
        <begin position="264"/>
        <end position="274"/>
    </location>
</feature>
<feature type="domain" description="LIM zinc-binding" evidence="6">
    <location>
        <begin position="764"/>
        <end position="823"/>
    </location>
</feature>
<dbReference type="Proteomes" id="UP001497600">
    <property type="component" value="Chromosome F"/>
</dbReference>
<reference evidence="7 8" key="1">
    <citation type="submission" date="2024-01" db="EMBL/GenBank/DDBJ databases">
        <authorList>
            <consortium name="Genoscope - CEA"/>
            <person name="William W."/>
        </authorList>
    </citation>
    <scope>NUCLEOTIDE SEQUENCE [LARGE SCALE GENOMIC DNA]</scope>
    <source>
        <strain evidence="7 8">29B2s-10</strain>
    </source>
</reference>
<evidence type="ECO:0000313" key="8">
    <source>
        <dbReference type="Proteomes" id="UP001497600"/>
    </source>
</evidence>
<evidence type="ECO:0000259" key="6">
    <source>
        <dbReference type="PROSITE" id="PS50023"/>
    </source>
</evidence>
<feature type="compositionally biased region" description="Polar residues" evidence="5">
    <location>
        <begin position="117"/>
        <end position="131"/>
    </location>
</feature>
<dbReference type="PROSITE" id="PS00478">
    <property type="entry name" value="LIM_DOMAIN_1"/>
    <property type="match status" value="1"/>
</dbReference>
<keyword evidence="4" id="KW-0175">Coiled coil</keyword>
<feature type="compositionally biased region" description="Polar residues" evidence="5">
    <location>
        <begin position="312"/>
        <end position="353"/>
    </location>
</feature>
<dbReference type="PANTHER" id="PTHR24216:SF65">
    <property type="entry name" value="PAXILLIN-LIKE PROTEIN 1"/>
    <property type="match status" value="1"/>
</dbReference>
<proteinExistence type="predicted"/>
<dbReference type="Pfam" id="PF00412">
    <property type="entry name" value="LIM"/>
    <property type="match status" value="2"/>
</dbReference>
<feature type="compositionally biased region" description="Low complexity" evidence="5">
    <location>
        <begin position="139"/>
        <end position="153"/>
    </location>
</feature>
<dbReference type="EMBL" id="OZ004258">
    <property type="protein sequence ID" value="CAK7913536.1"/>
    <property type="molecule type" value="Genomic_DNA"/>
</dbReference>
<dbReference type="Gene3D" id="2.10.110.10">
    <property type="entry name" value="Cysteine Rich Protein"/>
    <property type="match status" value="2"/>
</dbReference>
<evidence type="ECO:0000256" key="5">
    <source>
        <dbReference type="SAM" id="MobiDB-lite"/>
    </source>
</evidence>
<feature type="compositionally biased region" description="Polar residues" evidence="5">
    <location>
        <begin position="154"/>
        <end position="175"/>
    </location>
</feature>
<gene>
    <name evidence="7" type="ORF">CAAN4_F12200</name>
</gene>
<feature type="compositionally biased region" description="Polar residues" evidence="5">
    <location>
        <begin position="72"/>
        <end position="83"/>
    </location>
</feature>
<evidence type="ECO:0000256" key="2">
    <source>
        <dbReference type="ARBA" id="ARBA00022833"/>
    </source>
</evidence>
<dbReference type="PANTHER" id="PTHR24216">
    <property type="entry name" value="PAXILLIN-RELATED"/>
    <property type="match status" value="1"/>
</dbReference>
<feature type="region of interest" description="Disordered" evidence="5">
    <location>
        <begin position="43"/>
        <end position="232"/>
    </location>
</feature>
<keyword evidence="2 3" id="KW-0862">Zinc</keyword>
<evidence type="ECO:0000256" key="3">
    <source>
        <dbReference type="PROSITE-ProRule" id="PRU00125"/>
    </source>
</evidence>
<feature type="compositionally biased region" description="Low complexity" evidence="5">
    <location>
        <begin position="91"/>
        <end position="106"/>
    </location>
</feature>
<dbReference type="SUPFAM" id="SSF57716">
    <property type="entry name" value="Glucocorticoid receptor-like (DNA-binding domain)"/>
    <property type="match status" value="1"/>
</dbReference>
<dbReference type="PROSITE" id="PS50023">
    <property type="entry name" value="LIM_DOMAIN_2"/>
    <property type="match status" value="1"/>
</dbReference>
<feature type="compositionally biased region" description="Low complexity" evidence="5">
    <location>
        <begin position="176"/>
        <end position="192"/>
    </location>
</feature>